<dbReference type="Proteomes" id="UP000266183">
    <property type="component" value="Chromosome"/>
</dbReference>
<dbReference type="EMBL" id="CP032382">
    <property type="protein sequence ID" value="AYB34903.1"/>
    <property type="molecule type" value="Genomic_DNA"/>
</dbReference>
<protein>
    <submittedName>
        <fullName evidence="1">Uncharacterized protein</fullName>
    </submittedName>
</protein>
<dbReference type="KEGG" id="chk:D4L85_31895"/>
<sequence length="59" mass="6700">MKLNLIGSPFLLSDRASPGMKPSDELQKFSVYFEGSQVFPRTKRPGEHYPGLFSLKQQL</sequence>
<reference evidence="2" key="1">
    <citation type="submission" date="2018-09" db="EMBL/GenBank/DDBJ databases">
        <title>Chryseolinea sp. KIS68-18 isolated from soil.</title>
        <authorList>
            <person name="Weon H.-Y."/>
            <person name="Kwon S.-W."/>
            <person name="Lee S.A."/>
        </authorList>
    </citation>
    <scope>NUCLEOTIDE SEQUENCE [LARGE SCALE GENOMIC DNA]</scope>
    <source>
        <strain evidence="2">KIS68-18</strain>
    </source>
</reference>
<accession>A0A385SSV0</accession>
<proteinExistence type="predicted"/>
<keyword evidence="2" id="KW-1185">Reference proteome</keyword>
<name>A0A385SSV0_9BACT</name>
<gene>
    <name evidence="1" type="ORF">D4L85_31895</name>
</gene>
<evidence type="ECO:0000313" key="2">
    <source>
        <dbReference type="Proteomes" id="UP000266183"/>
    </source>
</evidence>
<organism evidence="1 2">
    <name type="scientific">Chryseolinea soli</name>
    <dbReference type="NCBI Taxonomy" id="2321403"/>
    <lineage>
        <taxon>Bacteria</taxon>
        <taxon>Pseudomonadati</taxon>
        <taxon>Bacteroidota</taxon>
        <taxon>Cytophagia</taxon>
        <taxon>Cytophagales</taxon>
        <taxon>Fulvivirgaceae</taxon>
        <taxon>Chryseolinea</taxon>
    </lineage>
</organism>
<dbReference type="AlphaFoldDB" id="A0A385SSV0"/>
<evidence type="ECO:0000313" key="1">
    <source>
        <dbReference type="EMBL" id="AYB34903.1"/>
    </source>
</evidence>